<sequence length="64" mass="7751">MFHVTWEQSYMCKDLLIQDFHLLRFIFPDNSNSSIHYIEYLTVLQHFVPQPLKYNGCILDIFKV</sequence>
<reference evidence="1 2" key="1">
    <citation type="journal article" date="2003" name="Genome Res.">
        <title>Genome analysis of F. nucleatum sub spp vincentii and its comparison with the genome of F. nucleatum ATCC 25586.</title>
        <authorList>
            <person name="Kapatral V."/>
            <person name="Ivanova N."/>
            <person name="Anderson I."/>
            <person name="Reznik G."/>
            <person name="Bhattacharyya A."/>
            <person name="Gardner W.L."/>
            <person name="Mikhailova N."/>
            <person name="Lapidus A."/>
            <person name="Larsen N."/>
            <person name="D'Souza M."/>
            <person name="Walunas T."/>
            <person name="Haselkorn R."/>
            <person name="Overbeek R."/>
            <person name="Kyrpides N."/>
        </authorList>
    </citation>
    <scope>NUCLEOTIDE SEQUENCE [LARGE SCALE GENOMIC DNA]</scope>
    <source>
        <strain evidence="1 2">ATCC 49256</strain>
    </source>
</reference>
<evidence type="ECO:0000313" key="2">
    <source>
        <dbReference type="Proteomes" id="UP000006454"/>
    </source>
</evidence>
<comment type="caution">
    <text evidence="1">The sequence shown here is derived from an EMBL/GenBank/DDBJ whole genome shotgun (WGS) entry which is preliminary data.</text>
</comment>
<protein>
    <submittedName>
        <fullName evidence="1">Uncharacterized protein</fullName>
    </submittedName>
</protein>
<proteinExistence type="predicted"/>
<dbReference type="EMBL" id="AABF01000026">
    <property type="protein sequence ID" value="EAA24542.1"/>
    <property type="molecule type" value="Genomic_DNA"/>
</dbReference>
<dbReference type="AlphaFoldDB" id="Q7P6V2"/>
<name>Q7P6V2_FUSVC</name>
<gene>
    <name evidence="1" type="ORF">FNV1872</name>
</gene>
<dbReference type="Proteomes" id="UP000006454">
    <property type="component" value="Unassembled WGS sequence"/>
</dbReference>
<organism evidence="1 2">
    <name type="scientific">Fusobacterium vincentii ATCC 49256</name>
    <dbReference type="NCBI Taxonomy" id="209882"/>
    <lineage>
        <taxon>Bacteria</taxon>
        <taxon>Fusobacteriati</taxon>
        <taxon>Fusobacteriota</taxon>
        <taxon>Fusobacteriia</taxon>
        <taxon>Fusobacteriales</taxon>
        <taxon>Fusobacteriaceae</taxon>
        <taxon>Fusobacterium</taxon>
    </lineage>
</organism>
<accession>Q7P6V2</accession>
<evidence type="ECO:0000313" key="1">
    <source>
        <dbReference type="EMBL" id="EAA24542.1"/>
    </source>
</evidence>